<dbReference type="PANTHER" id="PTHR22906:SF21">
    <property type="entry name" value="SEMA DOMAIN-CONTAINING PROTEIN"/>
    <property type="match status" value="1"/>
</dbReference>
<proteinExistence type="predicted"/>
<dbReference type="PANTHER" id="PTHR22906">
    <property type="entry name" value="PROPERDIN"/>
    <property type="match status" value="1"/>
</dbReference>
<dbReference type="PROSITE" id="PS50092">
    <property type="entry name" value="TSP1"/>
    <property type="match status" value="4"/>
</dbReference>
<evidence type="ECO:0000313" key="3">
    <source>
        <dbReference type="EMBL" id="WAR31220.1"/>
    </source>
</evidence>
<feature type="non-terminal residue" evidence="3">
    <location>
        <position position="316"/>
    </location>
</feature>
<dbReference type="InterPro" id="IPR036383">
    <property type="entry name" value="TSP1_rpt_sf"/>
</dbReference>
<keyword evidence="4" id="KW-1185">Reference proteome</keyword>
<gene>
    <name evidence="3" type="ORF">MAR_033762</name>
</gene>
<dbReference type="EMBL" id="CP111028">
    <property type="protein sequence ID" value="WAR31220.1"/>
    <property type="molecule type" value="Genomic_DNA"/>
</dbReference>
<dbReference type="PRINTS" id="PR01705">
    <property type="entry name" value="TSP1REPEAT"/>
</dbReference>
<dbReference type="InterPro" id="IPR052065">
    <property type="entry name" value="Compl_asym_regulator"/>
</dbReference>
<protein>
    <submittedName>
        <fullName evidence="3">HMCN1-like protein</fullName>
    </submittedName>
</protein>
<dbReference type="Pfam" id="PF00090">
    <property type="entry name" value="TSP_1"/>
    <property type="match status" value="4"/>
</dbReference>
<keyword evidence="1" id="KW-0677">Repeat</keyword>
<dbReference type="Gene3D" id="2.20.100.10">
    <property type="entry name" value="Thrombospondin type-1 (TSP1) repeat"/>
    <property type="match status" value="4"/>
</dbReference>
<keyword evidence="2" id="KW-1015">Disulfide bond</keyword>
<reference evidence="3" key="1">
    <citation type="submission" date="2022-11" db="EMBL/GenBank/DDBJ databases">
        <title>Centuries of genome instability and evolution in soft-shell clam transmissible cancer (bioRxiv).</title>
        <authorList>
            <person name="Hart S.F.M."/>
            <person name="Yonemitsu M.A."/>
            <person name="Giersch R.M."/>
            <person name="Beal B.F."/>
            <person name="Arriagada G."/>
            <person name="Davis B.W."/>
            <person name="Ostrander E.A."/>
            <person name="Goff S.P."/>
            <person name="Metzger M.J."/>
        </authorList>
    </citation>
    <scope>NUCLEOTIDE SEQUENCE</scope>
    <source>
        <strain evidence="3">MELC-2E11</strain>
        <tissue evidence="3">Siphon/mantle</tissue>
    </source>
</reference>
<dbReference type="Proteomes" id="UP001164746">
    <property type="component" value="Chromosome 17"/>
</dbReference>
<organism evidence="3 4">
    <name type="scientific">Mya arenaria</name>
    <name type="common">Soft-shell clam</name>
    <dbReference type="NCBI Taxonomy" id="6604"/>
    <lineage>
        <taxon>Eukaryota</taxon>
        <taxon>Metazoa</taxon>
        <taxon>Spiralia</taxon>
        <taxon>Lophotrochozoa</taxon>
        <taxon>Mollusca</taxon>
        <taxon>Bivalvia</taxon>
        <taxon>Autobranchia</taxon>
        <taxon>Heteroconchia</taxon>
        <taxon>Euheterodonta</taxon>
        <taxon>Imparidentia</taxon>
        <taxon>Neoheterodontei</taxon>
        <taxon>Myida</taxon>
        <taxon>Myoidea</taxon>
        <taxon>Myidae</taxon>
        <taxon>Mya</taxon>
    </lineage>
</organism>
<name>A0ABY7G9Y4_MYAAR</name>
<evidence type="ECO:0000256" key="1">
    <source>
        <dbReference type="ARBA" id="ARBA00022737"/>
    </source>
</evidence>
<dbReference type="SUPFAM" id="SSF82895">
    <property type="entry name" value="TSP-1 type 1 repeat"/>
    <property type="match status" value="4"/>
</dbReference>
<accession>A0ABY7G9Y4</accession>
<dbReference type="InterPro" id="IPR000884">
    <property type="entry name" value="TSP1_rpt"/>
</dbReference>
<evidence type="ECO:0000313" key="4">
    <source>
        <dbReference type="Proteomes" id="UP001164746"/>
    </source>
</evidence>
<evidence type="ECO:0000256" key="2">
    <source>
        <dbReference type="ARBA" id="ARBA00023157"/>
    </source>
</evidence>
<sequence>NGNWAEWSSWSACSITCGNFSQSRTRTCTNPSPSPDGRPCLGESVQHQLCIFKPCPGINLLGTNVLIVFELSVSEIKCIAFIVDGGWSAWGAWGTCSATCGVGIKHRDRTCSNPTPSRFGNHCFGESRDDKICVLMSCTGGRSISKHHVLLRQIVFYFNMDHLPLLDGHWSNWGTWSSCPVTCGGGILHRERLCNHPAPSLFGRFCDGDNEQTKVCNINPCLVRSTNNFQTVYNLTTYHLTLLVANDTRDVLIADGAWSTWRSWSTCSASCGGGVQRRHRYCNNPAPSVMGHNCAGTDEQTNICNSFNCYAKGLLM</sequence>
<dbReference type="SMART" id="SM00209">
    <property type="entry name" value="TSP1"/>
    <property type="match status" value="4"/>
</dbReference>